<protein>
    <recommendedName>
        <fullName evidence="8">RNA-dependent RNA polymerase</fullName>
        <ecNumber evidence="8">2.7.7.48</ecNumber>
    </recommendedName>
</protein>
<feature type="region of interest" description="Disordered" evidence="9">
    <location>
        <begin position="96"/>
        <end position="158"/>
    </location>
</feature>
<dbReference type="InterPro" id="IPR058752">
    <property type="entry name" value="RDRP_C_head"/>
</dbReference>
<keyword evidence="4 8" id="KW-0548">Nucleotidyltransferase</keyword>
<evidence type="ECO:0000256" key="1">
    <source>
        <dbReference type="ARBA" id="ARBA00005762"/>
    </source>
</evidence>
<evidence type="ECO:0000256" key="2">
    <source>
        <dbReference type="ARBA" id="ARBA00022484"/>
    </source>
</evidence>
<evidence type="ECO:0000256" key="9">
    <source>
        <dbReference type="SAM" id="MobiDB-lite"/>
    </source>
</evidence>
<proteinExistence type="inferred from homology"/>
<evidence type="ECO:0000256" key="8">
    <source>
        <dbReference type="RuleBase" id="RU363098"/>
    </source>
</evidence>
<evidence type="ECO:0000259" key="10">
    <source>
        <dbReference type="Pfam" id="PF05183"/>
    </source>
</evidence>
<dbReference type="InterPro" id="IPR057596">
    <property type="entry name" value="RDRP_core"/>
</dbReference>
<sequence>MERRQEVALPEQVEMIIAKICHEQSQPPVKNYARSVLAAIGEKASIDVLMMISSSSPIKTSFSGYISYLVGKYYPNEASSVITAYNFQSSPQCQKTWSPSSPGYHSPQNNNGGGSQSPISMHLVNSPSSSKERPVPRTTKCRLSYKDEVDERTSPQKPNCQLRIASEISERTSSLLQILDKLEFRRLYLVLSYIGREKLETVMTLDDANDILSMKDKPMTYFESKMWDSYGRRFYEKSDRSEYSDWDSGKTHSYYCYANQDGSLQLKGPYLSAVSTHLQRSLRDHNVLIVKFLGDGMCGTDKEGILVGLRRFRFFVFKDERKRKNKNSVKENKKSSDCDLKCYFVAFDSLAKISEARCLFMHIHTVSTMEKYMARFSLILSKTIKLQVDLDSVQIERIEDIPFRDEYGSVILDKEDGKPLLHTDGTGYISENLAMQCPKDFCRAKYMKDEDFEKFRDFEEVSCQQKWTKAGNREPPLLMQVRLFYNGCAVKGTLLVNRKLEPGKILIRPSMIKVETDSTLPVEQTFNSLEIVAVSHKPGRTFLSRFLIALLTYGGVPGDFFLNLVTNALEEAQNVYSNRIAALRVASNHEGIDDGFMAQRMISSGIPLYEPYLQLCLSRLVKDDKTKLKKGRIPIDESFYLMGTADPTGVLNNDEVCVILESGQISGKVLVYRNPGLHFGDIHILDAVYVEELQEVVGNAKYGIFFSTKGGRSAAYEMATGDFDGDMYWVSRNPELLAYFNASEPWSRVYSTPDPHNRKPQELSQEELENELFRLCSQARKPSFDTATAADSWLAFIDQLLMLPDDSAFKKDSLRRKIIELIDIYYDALDAPKSGKKVKVPDFLKAKSYPHYMERGPSFTYHSASILGQIYDRIEESKTEILPTKEISKLPSFDVDIPEKYLNMWKDRYDAYRMDMTRALKSGAESKNAAADEVIRKYKQLLYDAPDMEESAKKTEDIEMEALAIYRVTYDFARRRNDIVKCKFAWSVAGIALCNLHSRKMAGPNERPLIILSSVLRDILK</sequence>
<comment type="caution">
    <text evidence="12">The sequence shown here is derived from an EMBL/GenBank/DDBJ whole genome shotgun (WGS) entry which is preliminary data.</text>
</comment>
<name>A0ABD1QUJ0_9LAMI</name>
<evidence type="ECO:0000256" key="7">
    <source>
        <dbReference type="ARBA" id="ARBA00048744"/>
    </source>
</evidence>
<keyword evidence="13" id="KW-1185">Reference proteome</keyword>
<reference evidence="13" key="1">
    <citation type="submission" date="2024-07" db="EMBL/GenBank/DDBJ databases">
        <title>Two chromosome-level genome assemblies of Korean endemic species Abeliophyllum distichum and Forsythia ovata (Oleaceae).</title>
        <authorList>
            <person name="Jang H."/>
        </authorList>
    </citation>
    <scope>NUCLEOTIDE SEQUENCE [LARGE SCALE GENOMIC DNA]</scope>
</reference>
<evidence type="ECO:0000256" key="6">
    <source>
        <dbReference type="ARBA" id="ARBA00023158"/>
    </source>
</evidence>
<evidence type="ECO:0000256" key="5">
    <source>
        <dbReference type="ARBA" id="ARBA00022884"/>
    </source>
</evidence>
<feature type="compositionally biased region" description="Basic and acidic residues" evidence="9">
    <location>
        <begin position="144"/>
        <end position="154"/>
    </location>
</feature>
<dbReference type="InterPro" id="IPR007855">
    <property type="entry name" value="RDRP"/>
</dbReference>
<comment type="catalytic activity">
    <reaction evidence="7 8">
        <text>RNA(n) + a ribonucleoside 5'-triphosphate = RNA(n+1) + diphosphate</text>
        <dbReference type="Rhea" id="RHEA:21248"/>
        <dbReference type="Rhea" id="RHEA-COMP:14527"/>
        <dbReference type="Rhea" id="RHEA-COMP:17342"/>
        <dbReference type="ChEBI" id="CHEBI:33019"/>
        <dbReference type="ChEBI" id="CHEBI:61557"/>
        <dbReference type="ChEBI" id="CHEBI:140395"/>
        <dbReference type="EC" id="2.7.7.48"/>
    </reaction>
</comment>
<dbReference type="PANTHER" id="PTHR23079">
    <property type="entry name" value="RNA-DEPENDENT RNA POLYMERASE"/>
    <property type="match status" value="1"/>
</dbReference>
<dbReference type="AlphaFoldDB" id="A0ABD1QUJ0"/>
<dbReference type="GO" id="GO:0003723">
    <property type="term" value="F:RNA binding"/>
    <property type="evidence" value="ECO:0007669"/>
    <property type="project" value="UniProtKB-KW"/>
</dbReference>
<feature type="compositionally biased region" description="Polar residues" evidence="9">
    <location>
        <begin position="96"/>
        <end position="129"/>
    </location>
</feature>
<feature type="domain" description="RDRP C-terminal head" evidence="11">
    <location>
        <begin position="918"/>
        <end position="999"/>
    </location>
</feature>
<dbReference type="EMBL" id="JBFOLK010000010">
    <property type="protein sequence ID" value="KAL2479867.1"/>
    <property type="molecule type" value="Genomic_DNA"/>
</dbReference>
<keyword evidence="5 8" id="KW-0694">RNA-binding</keyword>
<dbReference type="GO" id="GO:0031047">
    <property type="term" value="P:regulatory ncRNA-mediated gene silencing"/>
    <property type="evidence" value="ECO:0007669"/>
    <property type="project" value="UniProtKB-KW"/>
</dbReference>
<dbReference type="Proteomes" id="UP001604336">
    <property type="component" value="Unassembled WGS sequence"/>
</dbReference>
<evidence type="ECO:0000256" key="3">
    <source>
        <dbReference type="ARBA" id="ARBA00022679"/>
    </source>
</evidence>
<dbReference type="Pfam" id="PF05183">
    <property type="entry name" value="RdRP"/>
    <property type="match status" value="1"/>
</dbReference>
<dbReference type="EC" id="2.7.7.48" evidence="8"/>
<evidence type="ECO:0000256" key="4">
    <source>
        <dbReference type="ARBA" id="ARBA00022695"/>
    </source>
</evidence>
<evidence type="ECO:0000259" key="11">
    <source>
        <dbReference type="Pfam" id="PF26253"/>
    </source>
</evidence>
<comment type="function">
    <text evidence="8">Probably involved in the RNA silencing pathway and required for the generation of small interfering RNAs (siRNAs).</text>
</comment>
<evidence type="ECO:0000313" key="12">
    <source>
        <dbReference type="EMBL" id="KAL2479867.1"/>
    </source>
</evidence>
<accession>A0ABD1QUJ0</accession>
<organism evidence="12 13">
    <name type="scientific">Abeliophyllum distichum</name>
    <dbReference type="NCBI Taxonomy" id="126358"/>
    <lineage>
        <taxon>Eukaryota</taxon>
        <taxon>Viridiplantae</taxon>
        <taxon>Streptophyta</taxon>
        <taxon>Embryophyta</taxon>
        <taxon>Tracheophyta</taxon>
        <taxon>Spermatophyta</taxon>
        <taxon>Magnoliopsida</taxon>
        <taxon>eudicotyledons</taxon>
        <taxon>Gunneridae</taxon>
        <taxon>Pentapetalae</taxon>
        <taxon>asterids</taxon>
        <taxon>lamiids</taxon>
        <taxon>Lamiales</taxon>
        <taxon>Oleaceae</taxon>
        <taxon>Forsythieae</taxon>
        <taxon>Abeliophyllum</taxon>
    </lineage>
</organism>
<dbReference type="GO" id="GO:0003968">
    <property type="term" value="F:RNA-directed RNA polymerase activity"/>
    <property type="evidence" value="ECO:0007669"/>
    <property type="project" value="UniProtKB-KW"/>
</dbReference>
<comment type="similarity">
    <text evidence="1 8">Belongs to the RdRP family.</text>
</comment>
<dbReference type="PANTHER" id="PTHR23079:SF55">
    <property type="entry name" value="RNA-DIRECTED RNA POLYMERASE"/>
    <property type="match status" value="1"/>
</dbReference>
<keyword evidence="3 8" id="KW-0808">Transferase</keyword>
<dbReference type="Pfam" id="PF26253">
    <property type="entry name" value="RdRP_head"/>
    <property type="match status" value="1"/>
</dbReference>
<feature type="domain" description="RDRP core" evidence="10">
    <location>
        <begin position="266"/>
        <end position="874"/>
    </location>
</feature>
<keyword evidence="2 8" id="KW-0696">RNA-directed RNA polymerase</keyword>
<gene>
    <name evidence="12" type="ORF">Adt_32833</name>
</gene>
<evidence type="ECO:0000313" key="13">
    <source>
        <dbReference type="Proteomes" id="UP001604336"/>
    </source>
</evidence>
<keyword evidence="6 8" id="KW-0943">RNA-mediated gene silencing</keyword>